<evidence type="ECO:0000313" key="12">
    <source>
        <dbReference type="Proteomes" id="UP000228987"/>
    </source>
</evidence>
<feature type="transmembrane region" description="Helical" evidence="9">
    <location>
        <begin position="145"/>
        <end position="163"/>
    </location>
</feature>
<name>A0A2A5CE07_9GAMM</name>
<feature type="transmembrane region" description="Helical" evidence="9">
    <location>
        <begin position="78"/>
        <end position="99"/>
    </location>
</feature>
<keyword evidence="6 9" id="KW-0812">Transmembrane</keyword>
<evidence type="ECO:0000313" key="11">
    <source>
        <dbReference type="EMBL" id="PCJ41768.1"/>
    </source>
</evidence>
<accession>A0A2A5CE07</accession>
<sequence length="292" mass="32286">MSLMSEKEKKNLRNRQRKSLYFSRLCAAVTWSSVFLLCVLIYQVSVDGLSWIDWQFISSFPSRFPERAGIKSALVGTLWLIGLIAIISIPIGVSSALYLEEFTKPGKLNKFIEVNISNLAGVPSIVYGILGLAIFVRFFALERSLLSGALTMSLLILPVIIIASREAIRTVPMSIRQAAYSLGATRWQTAWAHVLPASFPGIMTGVILALSRAIGETAPLIIIGALTFVAFLPEGPMDSFTAMPIQIYNWISRPQQDFHDLAAAGIIVLLLVLLIMNATAIYIRNKTERRLK</sequence>
<dbReference type="CDD" id="cd06261">
    <property type="entry name" value="TM_PBP2"/>
    <property type="match status" value="1"/>
</dbReference>
<evidence type="ECO:0000256" key="1">
    <source>
        <dbReference type="ARBA" id="ARBA00004651"/>
    </source>
</evidence>
<evidence type="ECO:0000256" key="8">
    <source>
        <dbReference type="ARBA" id="ARBA00023136"/>
    </source>
</evidence>
<reference evidence="12" key="1">
    <citation type="submission" date="2017-08" db="EMBL/GenBank/DDBJ databases">
        <title>A dynamic microbial community with high functional redundancy inhabits the cold, oxic subseafloor aquifer.</title>
        <authorList>
            <person name="Tully B.J."/>
            <person name="Wheat C.G."/>
            <person name="Glazer B.T."/>
            <person name="Huber J.A."/>
        </authorList>
    </citation>
    <scope>NUCLEOTIDE SEQUENCE [LARGE SCALE GENOMIC DNA]</scope>
</reference>
<evidence type="ECO:0000259" key="10">
    <source>
        <dbReference type="PROSITE" id="PS50928"/>
    </source>
</evidence>
<feature type="transmembrane region" description="Helical" evidence="9">
    <location>
        <begin position="261"/>
        <end position="283"/>
    </location>
</feature>
<dbReference type="SUPFAM" id="SSF161098">
    <property type="entry name" value="MetI-like"/>
    <property type="match status" value="1"/>
</dbReference>
<evidence type="ECO:0000256" key="9">
    <source>
        <dbReference type="RuleBase" id="RU363043"/>
    </source>
</evidence>
<keyword evidence="7 9" id="KW-1133">Transmembrane helix</keyword>
<feature type="transmembrane region" description="Helical" evidence="9">
    <location>
        <begin position="213"/>
        <end position="233"/>
    </location>
</feature>
<feature type="domain" description="ABC transmembrane type-1" evidence="10">
    <location>
        <begin position="74"/>
        <end position="279"/>
    </location>
</feature>
<dbReference type="PANTHER" id="PTHR43470">
    <property type="entry name" value="PHOSPHATE TRANSPORT SYSTEM PERMEASE PROTEIN PSTA-RELATED"/>
    <property type="match status" value="1"/>
</dbReference>
<feature type="transmembrane region" description="Helical" evidence="9">
    <location>
        <begin position="119"/>
        <end position="139"/>
    </location>
</feature>
<comment type="caution">
    <text evidence="11">The sequence shown here is derived from an EMBL/GenBank/DDBJ whole genome shotgun (WGS) entry which is preliminary data.</text>
</comment>
<keyword evidence="8 9" id="KW-0472">Membrane</keyword>
<dbReference type="InterPro" id="IPR035906">
    <property type="entry name" value="MetI-like_sf"/>
</dbReference>
<dbReference type="Gene3D" id="1.10.3720.10">
    <property type="entry name" value="MetI-like"/>
    <property type="match status" value="1"/>
</dbReference>
<comment type="similarity">
    <text evidence="2 9">Belongs to the binding-protein-dependent transport system permease family. CysTW subfamily.</text>
</comment>
<evidence type="ECO:0000256" key="6">
    <source>
        <dbReference type="ARBA" id="ARBA00022692"/>
    </source>
</evidence>
<proteinExistence type="inferred from homology"/>
<protein>
    <recommendedName>
        <fullName evidence="3 9">Phosphate transport system permease protein PstA</fullName>
    </recommendedName>
</protein>
<keyword evidence="5 9" id="KW-1003">Cell membrane</keyword>
<dbReference type="InterPro" id="IPR005672">
    <property type="entry name" value="Phosphate_PstA"/>
</dbReference>
<dbReference type="InterPro" id="IPR000515">
    <property type="entry name" value="MetI-like"/>
</dbReference>
<dbReference type="AlphaFoldDB" id="A0A2A5CE07"/>
<dbReference type="GO" id="GO:0005886">
    <property type="term" value="C:plasma membrane"/>
    <property type="evidence" value="ECO:0007669"/>
    <property type="project" value="UniProtKB-SubCell"/>
</dbReference>
<evidence type="ECO:0000256" key="3">
    <source>
        <dbReference type="ARBA" id="ARBA00016864"/>
    </source>
</evidence>
<dbReference type="PROSITE" id="PS50928">
    <property type="entry name" value="ABC_TM1"/>
    <property type="match status" value="1"/>
</dbReference>
<evidence type="ECO:0000256" key="7">
    <source>
        <dbReference type="ARBA" id="ARBA00022989"/>
    </source>
</evidence>
<comment type="subcellular location">
    <subcellularLocation>
        <location evidence="9">Cell inner membrane</location>
        <topology evidence="9">Multi-pass membrane protein</topology>
    </subcellularLocation>
    <subcellularLocation>
        <location evidence="1">Cell membrane</location>
        <topology evidence="1">Multi-pass membrane protein</topology>
    </subcellularLocation>
</comment>
<feature type="transmembrane region" description="Helical" evidence="9">
    <location>
        <begin position="21"/>
        <end position="44"/>
    </location>
</feature>
<dbReference type="GO" id="GO:0005315">
    <property type="term" value="F:phosphate transmembrane transporter activity"/>
    <property type="evidence" value="ECO:0007669"/>
    <property type="project" value="InterPro"/>
</dbReference>
<dbReference type="GO" id="GO:0035435">
    <property type="term" value="P:phosphate ion transmembrane transport"/>
    <property type="evidence" value="ECO:0007669"/>
    <property type="project" value="InterPro"/>
</dbReference>
<evidence type="ECO:0000256" key="5">
    <source>
        <dbReference type="ARBA" id="ARBA00022475"/>
    </source>
</evidence>
<gene>
    <name evidence="11" type="primary">pstA</name>
    <name evidence="11" type="ORF">COA71_07075</name>
</gene>
<keyword evidence="4" id="KW-0813">Transport</keyword>
<evidence type="ECO:0000256" key="4">
    <source>
        <dbReference type="ARBA" id="ARBA00022448"/>
    </source>
</evidence>
<dbReference type="PANTHER" id="PTHR43470:SF5">
    <property type="entry name" value="PHOSPHATE TRANSPORT SYSTEM PERMEASE PROTEIN PSTA"/>
    <property type="match status" value="1"/>
</dbReference>
<evidence type="ECO:0000256" key="2">
    <source>
        <dbReference type="ARBA" id="ARBA00007069"/>
    </source>
</evidence>
<dbReference type="Pfam" id="PF00528">
    <property type="entry name" value="BPD_transp_1"/>
    <property type="match status" value="1"/>
</dbReference>
<dbReference type="EMBL" id="NVWI01000004">
    <property type="protein sequence ID" value="PCJ41768.1"/>
    <property type="molecule type" value="Genomic_DNA"/>
</dbReference>
<dbReference type="NCBIfam" id="TIGR00974">
    <property type="entry name" value="3a0107s02c"/>
    <property type="match status" value="1"/>
</dbReference>
<organism evidence="11 12">
    <name type="scientific">SAR86 cluster bacterium</name>
    <dbReference type="NCBI Taxonomy" id="2030880"/>
    <lineage>
        <taxon>Bacteria</taxon>
        <taxon>Pseudomonadati</taxon>
        <taxon>Pseudomonadota</taxon>
        <taxon>Gammaproteobacteria</taxon>
        <taxon>SAR86 cluster</taxon>
    </lineage>
</organism>
<dbReference type="Proteomes" id="UP000228987">
    <property type="component" value="Unassembled WGS sequence"/>
</dbReference>